<proteinExistence type="predicted"/>
<dbReference type="PANTHER" id="PTHR42695">
    <property type="entry name" value="GLUTAMINE AMIDOTRANSFERASE YLR126C-RELATED"/>
    <property type="match status" value="1"/>
</dbReference>
<dbReference type="InterPro" id="IPR017926">
    <property type="entry name" value="GATASE"/>
</dbReference>
<dbReference type="InterPro" id="IPR029062">
    <property type="entry name" value="Class_I_gatase-like"/>
</dbReference>
<dbReference type="Proteomes" id="UP001174210">
    <property type="component" value="Unassembled WGS sequence"/>
</dbReference>
<dbReference type="PANTHER" id="PTHR42695:SF5">
    <property type="entry name" value="GLUTAMINE AMIDOTRANSFERASE YLR126C-RELATED"/>
    <property type="match status" value="1"/>
</dbReference>
<name>A0ABT8IV48_9MICO</name>
<dbReference type="Pfam" id="PF00117">
    <property type="entry name" value="GATase"/>
    <property type="match status" value="1"/>
</dbReference>
<evidence type="ECO:0000259" key="1">
    <source>
        <dbReference type="Pfam" id="PF00117"/>
    </source>
</evidence>
<dbReference type="PROSITE" id="PS51273">
    <property type="entry name" value="GATASE_TYPE_1"/>
    <property type="match status" value="1"/>
</dbReference>
<evidence type="ECO:0000313" key="2">
    <source>
        <dbReference type="EMBL" id="MDN4596688.1"/>
    </source>
</evidence>
<organism evidence="2 3">
    <name type="scientific">Leifsonia virtsii</name>
    <dbReference type="NCBI Taxonomy" id="3035915"/>
    <lineage>
        <taxon>Bacteria</taxon>
        <taxon>Bacillati</taxon>
        <taxon>Actinomycetota</taxon>
        <taxon>Actinomycetes</taxon>
        <taxon>Micrococcales</taxon>
        <taxon>Microbacteriaceae</taxon>
        <taxon>Leifsonia</taxon>
    </lineage>
</organism>
<gene>
    <name evidence="2" type="ORF">P5G59_06025</name>
</gene>
<dbReference type="SUPFAM" id="SSF52317">
    <property type="entry name" value="Class I glutamine amidotransferase-like"/>
    <property type="match status" value="1"/>
</dbReference>
<evidence type="ECO:0000313" key="3">
    <source>
        <dbReference type="Proteomes" id="UP001174210"/>
    </source>
</evidence>
<keyword evidence="2" id="KW-0315">Glutamine amidotransferase</keyword>
<dbReference type="EMBL" id="JAROCB010000002">
    <property type="protein sequence ID" value="MDN4596688.1"/>
    <property type="molecule type" value="Genomic_DNA"/>
</dbReference>
<dbReference type="InterPro" id="IPR044992">
    <property type="entry name" value="ChyE-like"/>
</dbReference>
<comment type="caution">
    <text evidence="2">The sequence shown here is derived from an EMBL/GenBank/DDBJ whole genome shotgun (WGS) entry which is preliminary data.</text>
</comment>
<keyword evidence="3" id="KW-1185">Reference proteome</keyword>
<dbReference type="Gene3D" id="3.40.50.880">
    <property type="match status" value="1"/>
</dbReference>
<protein>
    <submittedName>
        <fullName evidence="2">Type 1 glutamine amidotransferase</fullName>
    </submittedName>
</protein>
<sequence>MVVLNCELEAVDEIDERVGHMVEPGAARRVILIIQPDEKDDLGRMAPWLAEDGFELRTIRPYLGETVPAQVDADALLVLGGSMAATDDHLHPWLLDVRELLRDALARSVPTLGVCLGAQLLALAAGGTVQRGRAGLECGVVEVRWLDAGRSDPLVSSLGQRFSAATMHYDVIDRLPSNAALLGTGMAYAHQVFRVGDAAWGVQFHPEVTPERFAAWRTETSPAERAGYDRQAQRVAESDKLLVSSARALTLRFGHIIRGRNAGGVRLG</sequence>
<dbReference type="RefSeq" id="WP_301217019.1">
    <property type="nucleotide sequence ID" value="NZ_JAROCB010000002.1"/>
</dbReference>
<accession>A0ABT8IV48</accession>
<feature type="domain" description="Glutamine amidotransferase" evidence="1">
    <location>
        <begin position="70"/>
        <end position="212"/>
    </location>
</feature>
<reference evidence="2" key="1">
    <citation type="submission" date="2023-03" db="EMBL/GenBank/DDBJ databases">
        <title>MT1 and MT2 Draft Genomes of Novel Species.</title>
        <authorList>
            <person name="Venkateswaran K."/>
        </authorList>
    </citation>
    <scope>NUCLEOTIDE SEQUENCE</scope>
    <source>
        <strain evidence="2">F6_8S_P_1A</strain>
    </source>
</reference>
<dbReference type="CDD" id="cd01741">
    <property type="entry name" value="GATase1_1"/>
    <property type="match status" value="1"/>
</dbReference>